<dbReference type="RefSeq" id="WP_131588445.1">
    <property type="nucleotide sequence ID" value="NZ_JACHXH010000013.1"/>
</dbReference>
<evidence type="ECO:0000313" key="2">
    <source>
        <dbReference type="Proteomes" id="UP000518315"/>
    </source>
</evidence>
<dbReference type="EMBL" id="JACHXH010000013">
    <property type="protein sequence ID" value="MBB3136203.1"/>
    <property type="molecule type" value="Genomic_DNA"/>
</dbReference>
<dbReference type="Proteomes" id="UP000518315">
    <property type="component" value="Unassembled WGS sequence"/>
</dbReference>
<keyword evidence="2" id="KW-1185">Reference proteome</keyword>
<comment type="caution">
    <text evidence="1">The sequence shown here is derived from an EMBL/GenBank/DDBJ whole genome shotgun (WGS) entry which is preliminary data.</text>
</comment>
<protein>
    <submittedName>
        <fullName evidence="1">Uncharacterized protein</fullName>
    </submittedName>
</protein>
<proteinExistence type="predicted"/>
<sequence length="64" mass="7141">MSKAASFMAPDQAFAYIWWSHTGRLGPRPELFASEARFCRVYQALVPIELLKGSGAKVIPLEET</sequence>
<reference evidence="1 2" key="1">
    <citation type="submission" date="2020-08" db="EMBL/GenBank/DDBJ databases">
        <title>Genomic Encyclopedia of Type Strains, Phase III (KMG-III): the genomes of soil and plant-associated and newly described type strains.</title>
        <authorList>
            <person name="Whitman W."/>
        </authorList>
    </citation>
    <scope>NUCLEOTIDE SEQUENCE [LARGE SCALE GENOMIC DNA]</scope>
    <source>
        <strain evidence="1 2">CECT 4113</strain>
    </source>
</reference>
<evidence type="ECO:0000313" key="1">
    <source>
        <dbReference type="EMBL" id="MBB3136203.1"/>
    </source>
</evidence>
<name>A0A4R0CNW6_9HYPH</name>
<accession>A0A4R0CNW6</accession>
<organism evidence="1 2">
    <name type="scientific">Rhizobium pisi</name>
    <dbReference type="NCBI Taxonomy" id="574561"/>
    <lineage>
        <taxon>Bacteria</taxon>
        <taxon>Pseudomonadati</taxon>
        <taxon>Pseudomonadota</taxon>
        <taxon>Alphaproteobacteria</taxon>
        <taxon>Hyphomicrobiales</taxon>
        <taxon>Rhizobiaceae</taxon>
        <taxon>Rhizobium/Agrobacterium group</taxon>
        <taxon>Rhizobium</taxon>
    </lineage>
</organism>
<gene>
    <name evidence="1" type="ORF">FHS26_003951</name>
</gene>
<dbReference type="AlphaFoldDB" id="A0A4R0CNW6"/>